<keyword evidence="2" id="KW-1185">Reference proteome</keyword>
<reference evidence="1 2" key="1">
    <citation type="journal article" date="2018" name="Mol. Plant">
        <title>The genome of Artemisia annua provides insight into the evolution of Asteraceae family and artemisinin biosynthesis.</title>
        <authorList>
            <person name="Shen Q."/>
            <person name="Zhang L."/>
            <person name="Liao Z."/>
            <person name="Wang S."/>
            <person name="Yan T."/>
            <person name="Shi P."/>
            <person name="Liu M."/>
            <person name="Fu X."/>
            <person name="Pan Q."/>
            <person name="Wang Y."/>
            <person name="Lv Z."/>
            <person name="Lu X."/>
            <person name="Zhang F."/>
            <person name="Jiang W."/>
            <person name="Ma Y."/>
            <person name="Chen M."/>
            <person name="Hao X."/>
            <person name="Li L."/>
            <person name="Tang Y."/>
            <person name="Lv G."/>
            <person name="Zhou Y."/>
            <person name="Sun X."/>
            <person name="Brodelius P.E."/>
            <person name="Rose J.K.C."/>
            <person name="Tang K."/>
        </authorList>
    </citation>
    <scope>NUCLEOTIDE SEQUENCE [LARGE SCALE GENOMIC DNA]</scope>
    <source>
        <strain evidence="2">cv. Huhao1</strain>
        <tissue evidence="1">Leaf</tissue>
    </source>
</reference>
<sequence>MWVVVWEKDTFMIVLNIIRTELGGVQLGDFDLYYKDHTMRENQKIRTHLYWHGACLYQRQMKRQVGSSCGITMRVAMLPPGTRQYAAQMAILALQGELV</sequence>
<dbReference type="AlphaFoldDB" id="A0A2U1L2W3"/>
<comment type="caution">
    <text evidence="1">The sequence shown here is derived from an EMBL/GenBank/DDBJ whole genome shotgun (WGS) entry which is preliminary data.</text>
</comment>
<dbReference type="Proteomes" id="UP000245207">
    <property type="component" value="Unassembled WGS sequence"/>
</dbReference>
<evidence type="ECO:0000313" key="1">
    <source>
        <dbReference type="EMBL" id="PWA43333.1"/>
    </source>
</evidence>
<dbReference type="EMBL" id="PKPP01011874">
    <property type="protein sequence ID" value="PWA43333.1"/>
    <property type="molecule type" value="Genomic_DNA"/>
</dbReference>
<gene>
    <name evidence="1" type="ORF">CTI12_AA533800</name>
</gene>
<protein>
    <submittedName>
        <fullName evidence="1">Uncharacterized protein</fullName>
    </submittedName>
</protein>
<accession>A0A2U1L2W3</accession>
<evidence type="ECO:0000313" key="2">
    <source>
        <dbReference type="Proteomes" id="UP000245207"/>
    </source>
</evidence>
<organism evidence="1 2">
    <name type="scientific">Artemisia annua</name>
    <name type="common">Sweet wormwood</name>
    <dbReference type="NCBI Taxonomy" id="35608"/>
    <lineage>
        <taxon>Eukaryota</taxon>
        <taxon>Viridiplantae</taxon>
        <taxon>Streptophyta</taxon>
        <taxon>Embryophyta</taxon>
        <taxon>Tracheophyta</taxon>
        <taxon>Spermatophyta</taxon>
        <taxon>Magnoliopsida</taxon>
        <taxon>eudicotyledons</taxon>
        <taxon>Gunneridae</taxon>
        <taxon>Pentapetalae</taxon>
        <taxon>asterids</taxon>
        <taxon>campanulids</taxon>
        <taxon>Asterales</taxon>
        <taxon>Asteraceae</taxon>
        <taxon>Asteroideae</taxon>
        <taxon>Anthemideae</taxon>
        <taxon>Artemisiinae</taxon>
        <taxon>Artemisia</taxon>
    </lineage>
</organism>
<proteinExistence type="predicted"/>
<name>A0A2U1L2W3_ARTAN</name>